<accession>A0A2P6MXY1</accession>
<sequence length="937" mass="106922">MSTGKEIYINIRKKEGDSDEVAVAAWDNLSEDNKEHYRKQVPAQGATLTEPSPIWATALRLHPNDRIEQIRHYILNEPSFKSHLKHNQEWQPIPEHPIWEFAQKDILFEREGVAKNILSYIVDAASSQDRNALIMLQAAPGVGKTALLNYIAKHQLFHHYRHVVITFNSYTSYQLSRRNEQKGMKGIKFELFTRIIFGIFFNFSMEAWNSLMADPVYKKEIYSIFEHHTMKQYMEAYMGTKDIMLHVDELGRLYTERTDRRRFDLDTIITELGCLRDAGVVSLITSLNPALLQRSVTSSGRGINWVEVSLIQDIDAFLAVLPDAIKRVMVQCNGHARTLSLFLNWVYKDIDNRITMSEEELIRLFVLSPHFPSQTAPPETLVMECLLPQNRPLDYKVEGKTLSEWIQSGHLINAGLDRDQTIIPTMSKIYLRARMNQNSKWDWHEFERMHVAWERMMRRLHSGEQLTFRKLYRMPDNEKSPIFDEPWWAQPKLLADAKMTSSVEEWQIDGADNKLRPIKDDERTNIMYLGKAGTKDVEAATIDKLVSGGTVISGFQCKLSSKSSSTVLTPTTLDNHYPKWAEKMKGHKFVWVLAACRDIQPATVKRAESYPNLILLDRERLRNIYGPTLAAHPDFRKANKSVMAKESIEVIKRTDRTNLMSRMFSTSKVAGILLQSSKTYNIITVVTCVAVDVLYQQSHCQWQDESKTIVHVMTGLATVFACSAGAGNMELDECSGVMSIEELSFTFGCSFVKQLKMSWIYRAKNGDATNEYQFLAPAATSVLASKFELVASTLTVSFDATCRRNAGDPSTVAAGTYYIDGSPLLKEPPTPVSSPDPSSNRRRLEDTGRSALSPIVMTELKKKETQRKQREGGGEREREERTPKAWPRTEHQQPETTKKQKLLQPTTTAARQDNRGQELPARQQVGGPHYWTQTPVQ</sequence>
<proteinExistence type="predicted"/>
<keyword evidence="3" id="KW-1185">Reference proteome</keyword>
<dbReference type="AlphaFoldDB" id="A0A2P6MXY1"/>
<dbReference type="InterPro" id="IPR027417">
    <property type="entry name" value="P-loop_NTPase"/>
</dbReference>
<protein>
    <submittedName>
        <fullName evidence="2">Uncharacterized protein</fullName>
    </submittedName>
</protein>
<gene>
    <name evidence="2" type="ORF">PROFUN_14748</name>
</gene>
<dbReference type="InParanoid" id="A0A2P6MXY1"/>
<feature type="region of interest" description="Disordered" evidence="1">
    <location>
        <begin position="821"/>
        <end position="937"/>
    </location>
</feature>
<comment type="caution">
    <text evidence="2">The sequence shown here is derived from an EMBL/GenBank/DDBJ whole genome shotgun (WGS) entry which is preliminary data.</text>
</comment>
<feature type="compositionally biased region" description="Basic and acidic residues" evidence="1">
    <location>
        <begin position="859"/>
        <end position="898"/>
    </location>
</feature>
<evidence type="ECO:0000313" key="2">
    <source>
        <dbReference type="EMBL" id="PRP76570.1"/>
    </source>
</evidence>
<evidence type="ECO:0000313" key="3">
    <source>
        <dbReference type="Proteomes" id="UP000241769"/>
    </source>
</evidence>
<organism evidence="2 3">
    <name type="scientific">Planoprotostelium fungivorum</name>
    <dbReference type="NCBI Taxonomy" id="1890364"/>
    <lineage>
        <taxon>Eukaryota</taxon>
        <taxon>Amoebozoa</taxon>
        <taxon>Evosea</taxon>
        <taxon>Variosea</taxon>
        <taxon>Cavosteliida</taxon>
        <taxon>Cavosteliaceae</taxon>
        <taxon>Planoprotostelium</taxon>
    </lineage>
</organism>
<reference evidence="2 3" key="1">
    <citation type="journal article" date="2018" name="Genome Biol. Evol.">
        <title>Multiple Roots of Fruiting Body Formation in Amoebozoa.</title>
        <authorList>
            <person name="Hillmann F."/>
            <person name="Forbes G."/>
            <person name="Novohradska S."/>
            <person name="Ferling I."/>
            <person name="Riege K."/>
            <person name="Groth M."/>
            <person name="Westermann M."/>
            <person name="Marz M."/>
            <person name="Spaller T."/>
            <person name="Winckler T."/>
            <person name="Schaap P."/>
            <person name="Glockner G."/>
        </authorList>
    </citation>
    <scope>NUCLEOTIDE SEQUENCE [LARGE SCALE GENOMIC DNA]</scope>
    <source>
        <strain evidence="2 3">Jena</strain>
    </source>
</reference>
<dbReference type="Proteomes" id="UP000241769">
    <property type="component" value="Unassembled WGS sequence"/>
</dbReference>
<dbReference type="EMBL" id="MDYQ01000315">
    <property type="protein sequence ID" value="PRP76570.1"/>
    <property type="molecule type" value="Genomic_DNA"/>
</dbReference>
<name>A0A2P6MXY1_9EUKA</name>
<evidence type="ECO:0000256" key="1">
    <source>
        <dbReference type="SAM" id="MobiDB-lite"/>
    </source>
</evidence>
<dbReference type="SUPFAM" id="SSF52540">
    <property type="entry name" value="P-loop containing nucleoside triphosphate hydrolases"/>
    <property type="match status" value="1"/>
</dbReference>